<protein>
    <submittedName>
        <fullName evidence="4">PstS family phosphate ABC transporter substrate-binding protein</fullName>
    </submittedName>
</protein>
<reference evidence="4" key="2">
    <citation type="journal article" date="2022" name="Nat. Microbiol.">
        <title>A closed Candidatus Odinarchaeum chromosome exposes Asgard archaeal viruses.</title>
        <authorList>
            <person name="Tamarit D."/>
            <person name="Caceres E.F."/>
            <person name="Krupovic M."/>
            <person name="Nijland R."/>
            <person name="Eme L."/>
            <person name="Robinson N.P."/>
            <person name="Ettema T.J.G."/>
        </authorList>
    </citation>
    <scope>NUCLEOTIDE SEQUENCE</scope>
    <source>
        <strain evidence="4">LCB_4</strain>
    </source>
</reference>
<dbReference type="Proteomes" id="UP000186851">
    <property type="component" value="Chromosome"/>
</dbReference>
<keyword evidence="2" id="KW-1133">Transmembrane helix</keyword>
<evidence type="ECO:0000256" key="2">
    <source>
        <dbReference type="SAM" id="Phobius"/>
    </source>
</evidence>
<keyword evidence="1" id="KW-0732">Signal</keyword>
<organism evidence="4 5">
    <name type="scientific">Odinarchaeota yellowstonii (strain LCB_4)</name>
    <dbReference type="NCBI Taxonomy" id="1841599"/>
    <lineage>
        <taxon>Archaea</taxon>
        <taxon>Promethearchaeati</taxon>
        <taxon>Candidatus Odinarchaeota</taxon>
        <taxon>Candidatus Odinarchaeia</taxon>
        <taxon>Candidatus Odinarchaeales</taxon>
        <taxon>Candidatus Odinarchaeaceae</taxon>
        <taxon>Candidatus Odinarchaeum</taxon>
    </lineage>
</organism>
<feature type="domain" description="PBP" evidence="3">
    <location>
        <begin position="48"/>
        <end position="286"/>
    </location>
</feature>
<proteinExistence type="predicted"/>
<evidence type="ECO:0000256" key="1">
    <source>
        <dbReference type="ARBA" id="ARBA00022729"/>
    </source>
</evidence>
<dbReference type="Pfam" id="PF12849">
    <property type="entry name" value="PBP_like_2"/>
    <property type="match status" value="1"/>
</dbReference>
<name>A0AAF0D298_ODILC</name>
<dbReference type="CDD" id="cd13566">
    <property type="entry name" value="PBP2_phosphate"/>
    <property type="match status" value="1"/>
</dbReference>
<keyword evidence="2" id="KW-0812">Transmembrane</keyword>
<gene>
    <name evidence="4" type="ORF">OdinLCB4_007675</name>
</gene>
<feature type="transmembrane region" description="Helical" evidence="2">
    <location>
        <begin position="15"/>
        <end position="37"/>
    </location>
</feature>
<dbReference type="PANTHER" id="PTHR30570">
    <property type="entry name" value="PERIPLASMIC PHOSPHATE BINDING COMPONENT OF PHOSPHATE ABC TRANSPORTER"/>
    <property type="match status" value="1"/>
</dbReference>
<dbReference type="AlphaFoldDB" id="A0AAF0D298"/>
<dbReference type="Gene3D" id="3.40.190.10">
    <property type="entry name" value="Periplasmic binding protein-like II"/>
    <property type="match status" value="2"/>
</dbReference>
<dbReference type="SUPFAM" id="SSF53850">
    <property type="entry name" value="Periplasmic binding protein-like II"/>
    <property type="match status" value="1"/>
</dbReference>
<evidence type="ECO:0000313" key="5">
    <source>
        <dbReference type="Proteomes" id="UP000186851"/>
    </source>
</evidence>
<dbReference type="InterPro" id="IPR024370">
    <property type="entry name" value="PBP_domain"/>
</dbReference>
<dbReference type="PANTHER" id="PTHR30570:SF1">
    <property type="entry name" value="PHOSPHATE-BINDING PROTEIN PSTS"/>
    <property type="match status" value="1"/>
</dbReference>
<evidence type="ECO:0000313" key="4">
    <source>
        <dbReference type="EMBL" id="WEU40336.1"/>
    </source>
</evidence>
<keyword evidence="2" id="KW-0472">Membrane</keyword>
<dbReference type="EMBL" id="CP091871">
    <property type="protein sequence ID" value="WEU40336.1"/>
    <property type="molecule type" value="Genomic_DNA"/>
</dbReference>
<reference evidence="4" key="1">
    <citation type="journal article" date="2017" name="Nature">
        <title>Asgard archaea illuminate the origin of eukaryotic cellular complexity.</title>
        <authorList>
            <person name="Zaremba-Niedzwiedzka K."/>
            <person name="Caceres E.F."/>
            <person name="Saw J.H."/>
            <person name="Backstrom D."/>
            <person name="Juzokaite L."/>
            <person name="Vancaester E."/>
            <person name="Seitz K.W."/>
            <person name="Anantharaman K."/>
            <person name="Starnawski P."/>
            <person name="Kjeldsen K.U."/>
            <person name="Scott M.B."/>
            <person name="Nunoura T."/>
            <person name="Banfield J.F."/>
            <person name="Schramm A."/>
            <person name="Baker B.J."/>
            <person name="Spang A."/>
            <person name="Ettema T.J.G."/>
        </authorList>
    </citation>
    <scope>NUCLEOTIDE SEQUENCE</scope>
    <source>
        <strain evidence="4">LCB_4</strain>
    </source>
</reference>
<evidence type="ECO:0000259" key="3">
    <source>
        <dbReference type="Pfam" id="PF12849"/>
    </source>
</evidence>
<accession>A0AAF0D298</accession>
<dbReference type="KEGG" id="oyw:OdinLCB4_007675"/>
<dbReference type="InterPro" id="IPR050811">
    <property type="entry name" value="Phosphate_ABC_transporter"/>
</dbReference>
<sequence>MGIDDIQIGFGRRTLILIFICALTGGFLGGFFVGTYLGPGGVGGFNAQINIEGSNTLYELQQTWAYYYMQYNPGVNIVVGGAGTSVGISQLINGIIDIADASRLPSASEYSLAASRGVNLHVTPVCIDGIVIVVHPSNPLSNISFTILRGIYNGSITQWSQVDPALSGLGAIVAYSRDPSSGTYTYFQERVMNNDDYASSVQPLPGNSAIISAVAEDPRGIGYTGAAYAQTSSVKVISVNDPDTGNPVEPSFENIRDFTYPISRYLYVITNGVPRGYISAYIDWCLGPVGQQIANDTGYLPVYSLPR</sequence>